<feature type="compositionally biased region" description="Pro residues" evidence="1">
    <location>
        <begin position="1"/>
        <end position="17"/>
    </location>
</feature>
<organism evidence="4 5">
    <name type="scientific">Streptomyces mirabilis</name>
    <dbReference type="NCBI Taxonomy" id="68239"/>
    <lineage>
        <taxon>Bacteria</taxon>
        <taxon>Bacillati</taxon>
        <taxon>Actinomycetota</taxon>
        <taxon>Actinomycetes</taxon>
        <taxon>Kitasatosporales</taxon>
        <taxon>Streptomycetaceae</taxon>
        <taxon>Streptomyces</taxon>
    </lineage>
</organism>
<protein>
    <submittedName>
        <fullName evidence="4">Alpha-L-arabinofuranosidase B (ABFB) domain-containing protein</fullName>
    </submittedName>
</protein>
<keyword evidence="2" id="KW-0812">Transmembrane</keyword>
<feature type="transmembrane region" description="Helical" evidence="2">
    <location>
        <begin position="66"/>
        <end position="87"/>
    </location>
</feature>
<sequence>MPETTPAPEPEPGPDQPVPTSEEPAWRPTPQGTPYPAELPPFVEPPVPWESGEFPDEGRLPGTRRLWMAGGLAVAVLIATATAIAVLDSNTDAASKNRANHTASDADVPFIPGFSASADGSTTAPAGKNALSSPRHSGSTSTASDSASPGPSEQGSDDKPVAGTTEPSKTASSSEPAESKPVSSRKSLQSVNYPNRYWHLSDGFVRLDPVDSGSSGSTKRDASFKVVAGLGNANCYSFATADGAYLRHRNFFLRADRNDGSDLFRKDATFCPRTSPYTGAVMLESINYPGRYLRHRNFQLRLDRDDNSRLFRADSAFRVVNGWS</sequence>
<reference evidence="4 5" key="1">
    <citation type="submission" date="2016-10" db="EMBL/GenBank/DDBJ databases">
        <authorList>
            <person name="de Groot N.N."/>
        </authorList>
    </citation>
    <scope>NUCLEOTIDE SEQUENCE [LARGE SCALE GENOMIC DNA]</scope>
    <source>
        <strain evidence="4 5">OK461</strain>
    </source>
</reference>
<dbReference type="Pfam" id="PF05270">
    <property type="entry name" value="AbfB"/>
    <property type="match status" value="1"/>
</dbReference>
<dbReference type="Gene3D" id="2.80.10.50">
    <property type="match status" value="1"/>
</dbReference>
<evidence type="ECO:0000259" key="3">
    <source>
        <dbReference type="Pfam" id="PF05270"/>
    </source>
</evidence>
<dbReference type="GO" id="GO:0046373">
    <property type="term" value="P:L-arabinose metabolic process"/>
    <property type="evidence" value="ECO:0007669"/>
    <property type="project" value="InterPro"/>
</dbReference>
<dbReference type="SUPFAM" id="SSF110221">
    <property type="entry name" value="AbfB domain"/>
    <property type="match status" value="1"/>
</dbReference>
<feature type="compositionally biased region" description="Polar residues" evidence="1">
    <location>
        <begin position="165"/>
        <end position="188"/>
    </location>
</feature>
<dbReference type="OrthoDB" id="3298420at2"/>
<dbReference type="Proteomes" id="UP000181942">
    <property type="component" value="Unassembled WGS sequence"/>
</dbReference>
<evidence type="ECO:0000256" key="2">
    <source>
        <dbReference type="SAM" id="Phobius"/>
    </source>
</evidence>
<accession>A0A1I2CAY5</accession>
<name>A0A1I2CAY5_9ACTN</name>
<feature type="compositionally biased region" description="Polar residues" evidence="1">
    <location>
        <begin position="118"/>
        <end position="136"/>
    </location>
</feature>
<gene>
    <name evidence="4" type="ORF">SAMN02787118_102161</name>
</gene>
<evidence type="ECO:0000313" key="4">
    <source>
        <dbReference type="EMBL" id="SFE65517.1"/>
    </source>
</evidence>
<feature type="domain" description="Alpha-L-arabinofuranosidase B arabinose-binding" evidence="3">
    <location>
        <begin position="187"/>
        <end position="319"/>
    </location>
</feature>
<feature type="region of interest" description="Disordered" evidence="1">
    <location>
        <begin position="118"/>
        <end position="188"/>
    </location>
</feature>
<keyword evidence="2" id="KW-0472">Membrane</keyword>
<feature type="region of interest" description="Disordered" evidence="1">
    <location>
        <begin position="1"/>
        <end position="56"/>
    </location>
</feature>
<feature type="compositionally biased region" description="Low complexity" evidence="1">
    <location>
        <begin position="137"/>
        <end position="152"/>
    </location>
</feature>
<keyword evidence="2" id="KW-1133">Transmembrane helix</keyword>
<dbReference type="GO" id="GO:0046556">
    <property type="term" value="F:alpha-L-arabinofuranosidase activity"/>
    <property type="evidence" value="ECO:0007669"/>
    <property type="project" value="InterPro"/>
</dbReference>
<proteinExistence type="predicted"/>
<evidence type="ECO:0000256" key="1">
    <source>
        <dbReference type="SAM" id="MobiDB-lite"/>
    </source>
</evidence>
<dbReference type="RefSeq" id="WP_079173904.1">
    <property type="nucleotide sequence ID" value="NZ_FONR01000002.1"/>
</dbReference>
<dbReference type="InterPro" id="IPR036195">
    <property type="entry name" value="AbfB_ABD_sf"/>
</dbReference>
<dbReference type="InterPro" id="IPR007934">
    <property type="entry name" value="AbfB_ABD"/>
</dbReference>
<dbReference type="EMBL" id="FONR01000002">
    <property type="protein sequence ID" value="SFE65517.1"/>
    <property type="molecule type" value="Genomic_DNA"/>
</dbReference>
<dbReference type="AlphaFoldDB" id="A0A1I2CAY5"/>
<feature type="compositionally biased region" description="Pro residues" evidence="1">
    <location>
        <begin position="31"/>
        <end position="48"/>
    </location>
</feature>
<evidence type="ECO:0000313" key="5">
    <source>
        <dbReference type="Proteomes" id="UP000181942"/>
    </source>
</evidence>
<dbReference type="CDD" id="cd23399">
    <property type="entry name" value="beta-trefoil_ABD_ABFB"/>
    <property type="match status" value="1"/>
</dbReference>